<dbReference type="RefSeq" id="YP_009626197.1">
    <property type="nucleotide sequence ID" value="NC_042137.1"/>
</dbReference>
<dbReference type="Pfam" id="PF23812">
    <property type="entry name" value="Phage_TAC_18"/>
    <property type="match status" value="1"/>
</dbReference>
<proteinExistence type="predicted"/>
<evidence type="ECO:0000313" key="2">
    <source>
        <dbReference type="Proteomes" id="UP000271981"/>
    </source>
</evidence>
<dbReference type="Proteomes" id="UP000271981">
    <property type="component" value="Genome"/>
</dbReference>
<reference evidence="2" key="1">
    <citation type="submission" date="2015-10" db="EMBL/GenBank/DDBJ databases">
        <authorList>
            <person name="Turner D."/>
        </authorList>
    </citation>
    <scope>NUCLEOTIDE SEQUENCE [LARGE SCALE GENOMIC DNA]</scope>
</reference>
<keyword evidence="2" id="KW-1185">Reference proteome</keyword>
<dbReference type="InterPro" id="IPR056919">
    <property type="entry name" value="Phage_TAC_18"/>
</dbReference>
<dbReference type="OrthoDB" id="12764at10239"/>
<name>A0A0P1KKK4_9CAUD</name>
<gene>
    <name evidence="1" type="primary">LOKI_13</name>
</gene>
<protein>
    <submittedName>
        <fullName evidence="1">Putative tail assembly chaperone</fullName>
    </submittedName>
</protein>
<dbReference type="GeneID" id="40103098"/>
<organism evidence="1 2">
    <name type="scientific">Acinetobacter phage Loki</name>
    <dbReference type="NCBI Taxonomy" id="1970374"/>
    <lineage>
        <taxon>Viruses</taxon>
        <taxon>Duplodnaviria</taxon>
        <taxon>Heunggongvirae</taxon>
        <taxon>Uroviricota</taxon>
        <taxon>Caudoviricetes</taxon>
        <taxon>Lokivirus</taxon>
        <taxon>Lokivirus loki</taxon>
    </lineage>
</organism>
<sequence length="262" mass="29767">MSLSKQFETNKAKEVEGVALQYGENSDGTIPTFWLSRMSRANQQYTKTLETVTRPYRRQMDLGTLANDTAEKLFLEVFVKTILKGWDNVQLSDVTGDENDEGFAPFNFENAMKLMKRLPELYDDLQAQAKSAALFKDESLEIESKNLIEVLAYLMGIGKHERNIARQAMLANEPLPESIANAPELMLGLEIYLQAFFDLDSTRNGGDSLSPISWLSIKEYAVTFDFDLEQTESLFKHIRGMDVSHIDRVAKQIKAKQKPPKK</sequence>
<accession>A0A0P1KKK4</accession>
<dbReference type="EMBL" id="LN890663">
    <property type="protein sequence ID" value="CUS06473.1"/>
    <property type="molecule type" value="Genomic_DNA"/>
</dbReference>
<dbReference type="KEGG" id="vg:40103098"/>
<evidence type="ECO:0000313" key="1">
    <source>
        <dbReference type="EMBL" id="CUS06473.1"/>
    </source>
</evidence>